<dbReference type="PANTHER" id="PTHR30346">
    <property type="entry name" value="TRANSCRIPTIONAL DUAL REGULATOR HCAR-RELATED"/>
    <property type="match status" value="1"/>
</dbReference>
<keyword evidence="3 7" id="KW-0238">DNA-binding</keyword>
<keyword evidence="9" id="KW-1185">Reference proteome</keyword>
<evidence type="ECO:0000313" key="7">
    <source>
        <dbReference type="EMBL" id="SFL31242.1"/>
    </source>
</evidence>
<dbReference type="GO" id="GO:0032993">
    <property type="term" value="C:protein-DNA complex"/>
    <property type="evidence" value="ECO:0007669"/>
    <property type="project" value="TreeGrafter"/>
</dbReference>
<dbReference type="RefSeq" id="WP_039696764.1">
    <property type="nucleotide sequence ID" value="NZ_AUZH01000019.1"/>
</dbReference>
<sequence length="304" mass="34870">MNFQQCRYVEVVARVGSFSQAAKELYMTQPNLSCSIKDLENELGVQLFTRSNTGARLTEDGHDFLKYAKRIIGELDLLQQRYHDEFKKSFTVASHHYDFLSIPLAKVAQEFKEEYQEFQTIETTTKKILDSVASFEADLGIIYLDDENEHILSSALQYHDLEFTSLGEFPTRVFLRRDHPLAHKSVISETDLKGYNQIRFRQEQSGLNFDEDALDIHDQQRILYSNDRGTVMNLLCATDAYASGLGIVNSFVKDQIVLIPLQNSPKHTLGYVTNRKKKLSDIGASFINEIKLSLEEFSDKSQLF</sequence>
<evidence type="ECO:0000256" key="1">
    <source>
        <dbReference type="ARBA" id="ARBA00009437"/>
    </source>
</evidence>
<comment type="similarity">
    <text evidence="1">Belongs to the LysR transcriptional regulatory family.</text>
</comment>
<gene>
    <name evidence="6" type="ORF">H702_05605</name>
    <name evidence="7" type="ORF">SAMN02910290_01309</name>
</gene>
<dbReference type="Pfam" id="PF03466">
    <property type="entry name" value="LysR_substrate"/>
    <property type="match status" value="1"/>
</dbReference>
<dbReference type="SUPFAM" id="SSF53850">
    <property type="entry name" value="Periplasmic binding protein-like II"/>
    <property type="match status" value="1"/>
</dbReference>
<dbReference type="PANTHER" id="PTHR30346:SF0">
    <property type="entry name" value="HCA OPERON TRANSCRIPTIONAL ACTIVATOR HCAR"/>
    <property type="match status" value="1"/>
</dbReference>
<dbReference type="Proteomes" id="UP000029382">
    <property type="component" value="Unassembled WGS sequence"/>
</dbReference>
<keyword evidence="4" id="KW-0804">Transcription</keyword>
<dbReference type="InterPro" id="IPR036390">
    <property type="entry name" value="WH_DNA-bd_sf"/>
</dbReference>
<dbReference type="PROSITE" id="PS50931">
    <property type="entry name" value="HTH_LYSR"/>
    <property type="match status" value="1"/>
</dbReference>
<dbReference type="GO" id="GO:0003677">
    <property type="term" value="F:DNA binding"/>
    <property type="evidence" value="ECO:0007669"/>
    <property type="project" value="UniProtKB-KW"/>
</dbReference>
<evidence type="ECO:0000256" key="3">
    <source>
        <dbReference type="ARBA" id="ARBA00023125"/>
    </source>
</evidence>
<evidence type="ECO:0000256" key="2">
    <source>
        <dbReference type="ARBA" id="ARBA00023015"/>
    </source>
</evidence>
<protein>
    <submittedName>
        <fullName evidence="7">DNA-binding transcriptional regulator, LysR family</fullName>
    </submittedName>
    <submittedName>
        <fullName evidence="6">LysR family transcriptional regulator</fullName>
    </submittedName>
</protein>
<dbReference type="InterPro" id="IPR036388">
    <property type="entry name" value="WH-like_DNA-bd_sf"/>
</dbReference>
<dbReference type="GO" id="GO:0003700">
    <property type="term" value="F:DNA-binding transcription factor activity"/>
    <property type="evidence" value="ECO:0007669"/>
    <property type="project" value="InterPro"/>
</dbReference>
<dbReference type="InterPro" id="IPR000847">
    <property type="entry name" value="LysR_HTH_N"/>
</dbReference>
<comment type="caution">
    <text evidence="6">The sequence shown here is derived from an EMBL/GenBank/DDBJ whole genome shotgun (WGS) entry which is preliminary data.</text>
</comment>
<dbReference type="EMBL" id="AUZH01000019">
    <property type="protein sequence ID" value="KFN87860.1"/>
    <property type="molecule type" value="Genomic_DNA"/>
</dbReference>
<dbReference type="Gene3D" id="3.40.190.290">
    <property type="match status" value="1"/>
</dbReference>
<dbReference type="SUPFAM" id="SSF46785">
    <property type="entry name" value="Winged helix' DNA-binding domain"/>
    <property type="match status" value="1"/>
</dbReference>
<feature type="domain" description="HTH lysR-type" evidence="5">
    <location>
        <begin position="1"/>
        <end position="58"/>
    </location>
</feature>
<dbReference type="Gene3D" id="1.10.10.10">
    <property type="entry name" value="Winged helix-like DNA-binding domain superfamily/Winged helix DNA-binding domain"/>
    <property type="match status" value="1"/>
</dbReference>
<dbReference type="PRINTS" id="PR00039">
    <property type="entry name" value="HTHLYSR"/>
</dbReference>
<keyword evidence="2" id="KW-0805">Transcription regulation</keyword>
<reference evidence="7 9" key="2">
    <citation type="submission" date="2016-10" db="EMBL/GenBank/DDBJ databases">
        <authorList>
            <person name="Varghese N."/>
            <person name="Submissions S."/>
        </authorList>
    </citation>
    <scope>NUCLEOTIDE SEQUENCE [LARGE SCALE GENOMIC DNA]</scope>
    <source>
        <strain evidence="7 9">JB1</strain>
    </source>
</reference>
<proteinExistence type="inferred from homology"/>
<dbReference type="EMBL" id="FOTG01000007">
    <property type="protein sequence ID" value="SFL31242.1"/>
    <property type="molecule type" value="Genomic_DNA"/>
</dbReference>
<evidence type="ECO:0000256" key="4">
    <source>
        <dbReference type="ARBA" id="ARBA00023163"/>
    </source>
</evidence>
<evidence type="ECO:0000313" key="9">
    <source>
        <dbReference type="Proteomes" id="UP000182793"/>
    </source>
</evidence>
<dbReference type="CDD" id="cd05466">
    <property type="entry name" value="PBP2_LTTR_substrate"/>
    <property type="match status" value="1"/>
</dbReference>
<evidence type="ECO:0000259" key="5">
    <source>
        <dbReference type="PROSITE" id="PS50931"/>
    </source>
</evidence>
<dbReference type="Pfam" id="PF00126">
    <property type="entry name" value="HTH_1"/>
    <property type="match status" value="1"/>
</dbReference>
<reference evidence="6 8" key="1">
    <citation type="journal article" date="2014" name="Genome Announc.">
        <title>Draft Genome Sequences of Streptococcus bovis Strains ATCC 33317 and JB1.</title>
        <authorList>
            <person name="Benahmed F.H."/>
            <person name="Gopinath G.R."/>
            <person name="Harbottle H."/>
            <person name="Cotta M.A."/>
            <person name="Luo Y."/>
            <person name="Henderson C."/>
            <person name="Teri P."/>
            <person name="Soppet D."/>
            <person name="Rasmussen M."/>
            <person name="Whitehead T.R."/>
            <person name="Davidson M."/>
        </authorList>
    </citation>
    <scope>NUCLEOTIDE SEQUENCE [LARGE SCALE GENOMIC DNA]</scope>
    <source>
        <strain evidence="6 8">JB1</strain>
    </source>
</reference>
<dbReference type="AlphaFoldDB" id="A0A091BTW9"/>
<accession>A0A091BTW9</accession>
<dbReference type="Proteomes" id="UP000182793">
    <property type="component" value="Unassembled WGS sequence"/>
</dbReference>
<organism evidence="6 8">
    <name type="scientific">Streptococcus equinus JB1</name>
    <dbReference type="NCBI Taxonomy" id="1294274"/>
    <lineage>
        <taxon>Bacteria</taxon>
        <taxon>Bacillati</taxon>
        <taxon>Bacillota</taxon>
        <taxon>Bacilli</taxon>
        <taxon>Lactobacillales</taxon>
        <taxon>Streptococcaceae</taxon>
        <taxon>Streptococcus</taxon>
    </lineage>
</organism>
<dbReference type="FunFam" id="1.10.10.10:FF:000001">
    <property type="entry name" value="LysR family transcriptional regulator"/>
    <property type="match status" value="1"/>
</dbReference>
<dbReference type="InterPro" id="IPR005119">
    <property type="entry name" value="LysR_subst-bd"/>
</dbReference>
<evidence type="ECO:0000313" key="6">
    <source>
        <dbReference type="EMBL" id="KFN87860.1"/>
    </source>
</evidence>
<evidence type="ECO:0000313" key="8">
    <source>
        <dbReference type="Proteomes" id="UP000029382"/>
    </source>
</evidence>
<name>A0A091BTW9_STREI</name>